<evidence type="ECO:0000256" key="1">
    <source>
        <dbReference type="SAM" id="SignalP"/>
    </source>
</evidence>
<evidence type="ECO:0000313" key="3">
    <source>
        <dbReference type="Proteomes" id="UP000006062"/>
    </source>
</evidence>
<dbReference type="InterPro" id="IPR018588">
    <property type="entry name" value="Dihaem_cytochrome-c"/>
</dbReference>
<organism evidence="2 3">
    <name type="scientific">Thiocystis violascens (strain ATCC 17096 / DSM 198 / 6111)</name>
    <name type="common">Chromatium violascens</name>
    <dbReference type="NCBI Taxonomy" id="765911"/>
    <lineage>
        <taxon>Bacteria</taxon>
        <taxon>Pseudomonadati</taxon>
        <taxon>Pseudomonadota</taxon>
        <taxon>Gammaproteobacteria</taxon>
        <taxon>Chromatiales</taxon>
        <taxon>Chromatiaceae</taxon>
        <taxon>Thiocystis</taxon>
    </lineage>
</organism>
<dbReference type="STRING" id="765911.Thivi_4470"/>
<dbReference type="Pfam" id="PF09626">
    <property type="entry name" value="DHC"/>
    <property type="match status" value="1"/>
</dbReference>
<evidence type="ECO:0000313" key="2">
    <source>
        <dbReference type="EMBL" id="AFL76267.1"/>
    </source>
</evidence>
<dbReference type="AlphaFoldDB" id="I3YGZ9"/>
<accession>I3YGZ9</accession>
<dbReference type="Proteomes" id="UP000006062">
    <property type="component" value="Chromosome"/>
</dbReference>
<dbReference type="OrthoDB" id="5296814at2"/>
<reference evidence="2 3" key="1">
    <citation type="submission" date="2012-06" db="EMBL/GenBank/DDBJ databases">
        <title>Complete sequence of Thiocystis violascens DSM 198.</title>
        <authorList>
            <consortium name="US DOE Joint Genome Institute"/>
            <person name="Lucas S."/>
            <person name="Han J."/>
            <person name="Lapidus A."/>
            <person name="Cheng J.-F."/>
            <person name="Goodwin L."/>
            <person name="Pitluck S."/>
            <person name="Peters L."/>
            <person name="Ovchinnikova G."/>
            <person name="Teshima H."/>
            <person name="Detter J.C."/>
            <person name="Han C."/>
            <person name="Tapia R."/>
            <person name="Land M."/>
            <person name="Hauser L."/>
            <person name="Kyrpides N."/>
            <person name="Ivanova N."/>
            <person name="Pagani I."/>
            <person name="Vogl K."/>
            <person name="Liu Z."/>
            <person name="Frigaard N.-U."/>
            <person name="Bryant D."/>
            <person name="Woyke T."/>
        </authorList>
    </citation>
    <scope>NUCLEOTIDE SEQUENCE [LARGE SCALE GENOMIC DNA]</scope>
    <source>
        <strain evidence="3">ATCC 17096 / DSM 198 / 6111</strain>
    </source>
</reference>
<gene>
    <name evidence="2" type="ordered locus">Thivi_4470</name>
</gene>
<keyword evidence="1" id="KW-0732">Signal</keyword>
<feature type="chain" id="PRO_5003682691" evidence="1">
    <location>
        <begin position="27"/>
        <end position="202"/>
    </location>
</feature>
<keyword evidence="3" id="KW-1185">Reference proteome</keyword>
<feature type="signal peptide" evidence="1">
    <location>
        <begin position="1"/>
        <end position="26"/>
    </location>
</feature>
<dbReference type="KEGG" id="tvi:Thivi_4470"/>
<dbReference type="RefSeq" id="WP_014780641.1">
    <property type="nucleotide sequence ID" value="NC_018012.1"/>
</dbReference>
<dbReference type="EMBL" id="CP003154">
    <property type="protein sequence ID" value="AFL76267.1"/>
    <property type="molecule type" value="Genomic_DNA"/>
</dbReference>
<dbReference type="HOGENOM" id="CLU_121881_0_0_6"/>
<protein>
    <submittedName>
        <fullName evidence="2">Dihem cytochrome c</fullName>
    </submittedName>
</protein>
<proteinExistence type="predicted"/>
<sequence length="202" mass="21493">MNHPKRILVILAAGLLGLGAVGVAFSDDDDDDDRHGKRGERGGWVTSGADVAPVTNATYGQECGACHLAYQPGLLPADAWTRVMDPAALGNHYGDDASLTDDLRQEIGAYLIANAADQAEQTRARAFAVASGANGSRQGAVLPRITETRYFVRQHDEIPAQLVTGNPEVGSFSQCNTCHRGAADGVYNEHQVSIPGHGRWED</sequence>
<dbReference type="eggNOG" id="COG3658">
    <property type="taxonomic scope" value="Bacteria"/>
</dbReference>
<name>I3YGZ9_THIV6</name>